<proteinExistence type="predicted"/>
<evidence type="ECO:0000256" key="1">
    <source>
        <dbReference type="SAM" id="MobiDB-lite"/>
    </source>
</evidence>
<dbReference type="InterPro" id="IPR005819">
    <property type="entry name" value="H1/H5"/>
</dbReference>
<accession>A0A3B0TWD2</accession>
<dbReference type="GO" id="GO:0030527">
    <property type="term" value="F:structural constituent of chromatin"/>
    <property type="evidence" value="ECO:0007669"/>
    <property type="project" value="InterPro"/>
</dbReference>
<name>A0A3B0TWD2_9ZZZZ</name>
<reference evidence="2" key="1">
    <citation type="submission" date="2018-06" db="EMBL/GenBank/DDBJ databases">
        <authorList>
            <person name="Zhirakovskaya E."/>
        </authorList>
    </citation>
    <scope>NUCLEOTIDE SEQUENCE</scope>
</reference>
<feature type="region of interest" description="Disordered" evidence="1">
    <location>
        <begin position="14"/>
        <end position="102"/>
    </location>
</feature>
<dbReference type="AlphaFoldDB" id="A0A3B0TWD2"/>
<organism evidence="2">
    <name type="scientific">hydrothermal vent metagenome</name>
    <dbReference type="NCBI Taxonomy" id="652676"/>
    <lineage>
        <taxon>unclassified sequences</taxon>
        <taxon>metagenomes</taxon>
        <taxon>ecological metagenomes</taxon>
    </lineage>
</organism>
<protein>
    <recommendedName>
        <fullName evidence="3">Translation elongation factor-like protein</fullName>
    </recommendedName>
</protein>
<dbReference type="EMBL" id="UOEN01000324">
    <property type="protein sequence ID" value="VAW16459.1"/>
    <property type="molecule type" value="Genomic_DNA"/>
</dbReference>
<dbReference type="PRINTS" id="PR00624">
    <property type="entry name" value="HISTONEH5"/>
</dbReference>
<evidence type="ECO:0008006" key="3">
    <source>
        <dbReference type="Google" id="ProtNLM"/>
    </source>
</evidence>
<dbReference type="GO" id="GO:0006334">
    <property type="term" value="P:nucleosome assembly"/>
    <property type="evidence" value="ECO:0007669"/>
    <property type="project" value="InterPro"/>
</dbReference>
<gene>
    <name evidence="2" type="ORF">MNBD_BACTEROID05-986</name>
</gene>
<sequence length="196" mass="22277">MAFLKVFLKSIKKIFKNKKPRRKKKKRTQKKAVSKRTTARKKTVKKNKPTKKKTTKKKAIKKKTVKKKTVKKSPAKKKVTKKKNTPKKKVKVKKKKAAKKSPVKKKIVSKEDKKNLVGVITHYFSRIEVVVIKIVVGNIKIGDEILIKGKTSQLIQKVDSLQIESVDVKAAKKGQLAGLKVQKKVSVGDRVYKVLT</sequence>
<dbReference type="InterPro" id="IPR009000">
    <property type="entry name" value="Transl_B-barrel_sf"/>
</dbReference>
<dbReference type="GO" id="GO:0000786">
    <property type="term" value="C:nucleosome"/>
    <property type="evidence" value="ECO:0007669"/>
    <property type="project" value="InterPro"/>
</dbReference>
<dbReference type="GO" id="GO:0003677">
    <property type="term" value="F:DNA binding"/>
    <property type="evidence" value="ECO:0007669"/>
    <property type="project" value="InterPro"/>
</dbReference>
<evidence type="ECO:0000313" key="2">
    <source>
        <dbReference type="EMBL" id="VAW16459.1"/>
    </source>
</evidence>
<dbReference type="SUPFAM" id="SSF50447">
    <property type="entry name" value="Translation proteins"/>
    <property type="match status" value="1"/>
</dbReference>